<accession>A0A7X9RRT2</accession>
<comment type="caution">
    <text evidence="1">The sequence shown here is derived from an EMBL/GenBank/DDBJ whole genome shotgun (WGS) entry which is preliminary data.</text>
</comment>
<dbReference type="Gene3D" id="3.30.530.20">
    <property type="match status" value="1"/>
</dbReference>
<name>A0A7X9RRT2_9BACT</name>
<sequence>MIGKKSVSTQVQINTSPEKVWSVLSNAETVKQWNKVLIPLKGQLKEGSVINYEFYQDEGGKASKIDAKVEKIIEQKMINQKGGVPLILTFDHKYILESSPSGTTVKIHEEYKGIIVPFWNPSPVEKAYERLLNQLKDYIENE</sequence>
<organism evidence="1 2">
    <name type="scientific">Flammeovirga aprica JL-4</name>
    <dbReference type="NCBI Taxonomy" id="694437"/>
    <lineage>
        <taxon>Bacteria</taxon>
        <taxon>Pseudomonadati</taxon>
        <taxon>Bacteroidota</taxon>
        <taxon>Cytophagia</taxon>
        <taxon>Cytophagales</taxon>
        <taxon>Flammeovirgaceae</taxon>
        <taxon>Flammeovirga</taxon>
    </lineage>
</organism>
<proteinExistence type="predicted"/>
<keyword evidence="2" id="KW-1185">Reference proteome</keyword>
<dbReference type="Pfam" id="PF10604">
    <property type="entry name" value="Polyketide_cyc2"/>
    <property type="match status" value="1"/>
</dbReference>
<dbReference type="RefSeq" id="WP_169656534.1">
    <property type="nucleotide sequence ID" value="NZ_JABANE010000021.1"/>
</dbReference>
<evidence type="ECO:0008006" key="3">
    <source>
        <dbReference type="Google" id="ProtNLM"/>
    </source>
</evidence>
<reference evidence="1 2" key="1">
    <citation type="submission" date="2020-04" db="EMBL/GenBank/DDBJ databases">
        <title>Flammeovirga sp. SR4, a novel species isolated from seawater.</title>
        <authorList>
            <person name="Wang X."/>
        </authorList>
    </citation>
    <scope>NUCLEOTIDE SEQUENCE [LARGE SCALE GENOMIC DNA]</scope>
    <source>
        <strain evidence="1 2">ATCC 23126</strain>
    </source>
</reference>
<evidence type="ECO:0000313" key="2">
    <source>
        <dbReference type="Proteomes" id="UP000576082"/>
    </source>
</evidence>
<evidence type="ECO:0000313" key="1">
    <source>
        <dbReference type="EMBL" id="NME68223.1"/>
    </source>
</evidence>
<dbReference type="InterPro" id="IPR023393">
    <property type="entry name" value="START-like_dom_sf"/>
</dbReference>
<dbReference type="Proteomes" id="UP000576082">
    <property type="component" value="Unassembled WGS sequence"/>
</dbReference>
<dbReference type="InterPro" id="IPR019587">
    <property type="entry name" value="Polyketide_cyclase/dehydratase"/>
</dbReference>
<protein>
    <recommendedName>
        <fullName evidence="3">SRPBCC domain-containing protein</fullName>
    </recommendedName>
</protein>
<gene>
    <name evidence="1" type="ORF">HHU12_09650</name>
</gene>
<dbReference type="AlphaFoldDB" id="A0A7X9RRT2"/>
<dbReference type="EMBL" id="JABANE010000021">
    <property type="protein sequence ID" value="NME68223.1"/>
    <property type="molecule type" value="Genomic_DNA"/>
</dbReference>
<dbReference type="SUPFAM" id="SSF55961">
    <property type="entry name" value="Bet v1-like"/>
    <property type="match status" value="1"/>
</dbReference>